<gene>
    <name evidence="3" type="ORF">MUK42_31118</name>
</gene>
<dbReference type="AlphaFoldDB" id="A0A9E7FK00"/>
<feature type="region of interest" description="Disordered" evidence="1">
    <location>
        <begin position="1"/>
        <end position="36"/>
    </location>
</feature>
<dbReference type="EMBL" id="CP097506">
    <property type="protein sequence ID" value="URD95328.1"/>
    <property type="molecule type" value="Genomic_DNA"/>
</dbReference>
<feature type="compositionally biased region" description="Gly residues" evidence="1">
    <location>
        <begin position="20"/>
        <end position="35"/>
    </location>
</feature>
<dbReference type="PANTHER" id="PTHR36011:SF1">
    <property type="entry name" value="BAT2 DOMAIN PROTEIN"/>
    <property type="match status" value="1"/>
</dbReference>
<evidence type="ECO:0000313" key="3">
    <source>
        <dbReference type="EMBL" id="URD95328.1"/>
    </source>
</evidence>
<evidence type="ECO:0000259" key="2">
    <source>
        <dbReference type="Pfam" id="PF25074"/>
    </source>
</evidence>
<feature type="compositionally biased region" description="Acidic residues" evidence="1">
    <location>
        <begin position="71"/>
        <end position="81"/>
    </location>
</feature>
<evidence type="ECO:0000256" key="1">
    <source>
        <dbReference type="SAM" id="MobiDB-lite"/>
    </source>
</evidence>
<dbReference type="InterPro" id="IPR056700">
    <property type="entry name" value="DUF7798"/>
</dbReference>
<dbReference type="Proteomes" id="UP001055439">
    <property type="component" value="Chromosome 4"/>
</dbReference>
<sequence>MEEEVGEKSPPKNQKEKPDGGGGGGGGGGGWGGWGIPSFSMFSDLHKAAEEISKNAVEVVKNAAKGITELEIADSDSESADEVAKMGPEGGEVEEKEEEESEEDSIRKSALDKLEKASEDSLFGQGLKVLDSSVETFASGAWSALGGAWKGGSTLVSRLEHSAVSLADAIQHGTLPGQTPSIIETGRTFTTKGMEVLERVGKEAIELLIAETGLEVEKDPGEVDPQDDEEQFEEVTFDRCFYIYGGPDLLEELEALSSHHALLFNRKKAKLLAEQKSLYEAKLQQIQQIFSLGTDIEENEVDSDKGKNIESLGGDNDAEMIRLRDSSVRRAAEIASGFTSALGGLSANDTIQRATDRLETIHSECIHRLSELCCSAVSQLLFLGKSVISSANKGRSEEIDGDIPKIDWPEDPLSKAKIIRHKAKSMSADMETVSKSFITGTSDIVEAFLATIQSVSSDKQDGVPRSVVQEKVNAITDHLRADGASAVGKIQDALQFLAYVVLSTSMPTV</sequence>
<keyword evidence="4" id="KW-1185">Reference proteome</keyword>
<proteinExistence type="predicted"/>
<feature type="domain" description="DUF7798" evidence="2">
    <location>
        <begin position="235"/>
        <end position="506"/>
    </location>
</feature>
<feature type="region of interest" description="Disordered" evidence="1">
    <location>
        <begin position="71"/>
        <end position="108"/>
    </location>
</feature>
<dbReference type="PANTHER" id="PTHR36011">
    <property type="entry name" value="BAT2 DOMAIN PROTEIN"/>
    <property type="match status" value="1"/>
</dbReference>
<feature type="compositionally biased region" description="Basic and acidic residues" evidence="1">
    <location>
        <begin position="1"/>
        <end position="19"/>
    </location>
</feature>
<evidence type="ECO:0000313" key="4">
    <source>
        <dbReference type="Proteomes" id="UP001055439"/>
    </source>
</evidence>
<name>A0A9E7FK00_9LILI</name>
<organism evidence="3 4">
    <name type="scientific">Musa troglodytarum</name>
    <name type="common">fe'i banana</name>
    <dbReference type="NCBI Taxonomy" id="320322"/>
    <lineage>
        <taxon>Eukaryota</taxon>
        <taxon>Viridiplantae</taxon>
        <taxon>Streptophyta</taxon>
        <taxon>Embryophyta</taxon>
        <taxon>Tracheophyta</taxon>
        <taxon>Spermatophyta</taxon>
        <taxon>Magnoliopsida</taxon>
        <taxon>Liliopsida</taxon>
        <taxon>Zingiberales</taxon>
        <taxon>Musaceae</taxon>
        <taxon>Musa</taxon>
    </lineage>
</organism>
<dbReference type="OrthoDB" id="1922570at2759"/>
<reference evidence="3" key="1">
    <citation type="submission" date="2022-05" db="EMBL/GenBank/DDBJ databases">
        <title>The Musa troglodytarum L. genome provides insights into the mechanism of non-climacteric behaviour and enrichment of carotenoids.</title>
        <authorList>
            <person name="Wang J."/>
        </authorList>
    </citation>
    <scope>NUCLEOTIDE SEQUENCE</scope>
    <source>
        <tissue evidence="3">Leaf</tissue>
    </source>
</reference>
<feature type="compositionally biased region" description="Acidic residues" evidence="1">
    <location>
        <begin position="91"/>
        <end position="103"/>
    </location>
</feature>
<accession>A0A9E7FK00</accession>
<dbReference type="Pfam" id="PF25074">
    <property type="entry name" value="DUF7798"/>
    <property type="match status" value="1"/>
</dbReference>
<protein>
    <recommendedName>
        <fullName evidence="2">DUF7798 domain-containing protein</fullName>
    </recommendedName>
</protein>